<proteinExistence type="predicted"/>
<sequence length="38" mass="4386">KEIIDKSIEAEDNKYTIRDIWTRTAQGCDLKIDEDTSA</sequence>
<feature type="non-terminal residue" evidence="1">
    <location>
        <position position="1"/>
    </location>
</feature>
<dbReference type="EMBL" id="BKCJ011290021">
    <property type="protein sequence ID" value="GFD15943.1"/>
    <property type="molecule type" value="Genomic_DNA"/>
</dbReference>
<reference evidence="1" key="1">
    <citation type="journal article" date="2019" name="Sci. Rep.">
        <title>Draft genome of Tanacetum cinerariifolium, the natural source of mosquito coil.</title>
        <authorList>
            <person name="Yamashiro T."/>
            <person name="Shiraishi A."/>
            <person name="Satake H."/>
            <person name="Nakayama K."/>
        </authorList>
    </citation>
    <scope>NUCLEOTIDE SEQUENCE</scope>
</reference>
<comment type="caution">
    <text evidence="1">The sequence shown here is derived from an EMBL/GenBank/DDBJ whole genome shotgun (WGS) entry which is preliminary data.</text>
</comment>
<protein>
    <submittedName>
        <fullName evidence="1">Uncharacterized protein</fullName>
    </submittedName>
</protein>
<organism evidence="1">
    <name type="scientific">Tanacetum cinerariifolium</name>
    <name type="common">Dalmatian daisy</name>
    <name type="synonym">Chrysanthemum cinerariifolium</name>
    <dbReference type="NCBI Taxonomy" id="118510"/>
    <lineage>
        <taxon>Eukaryota</taxon>
        <taxon>Viridiplantae</taxon>
        <taxon>Streptophyta</taxon>
        <taxon>Embryophyta</taxon>
        <taxon>Tracheophyta</taxon>
        <taxon>Spermatophyta</taxon>
        <taxon>Magnoliopsida</taxon>
        <taxon>eudicotyledons</taxon>
        <taxon>Gunneridae</taxon>
        <taxon>Pentapetalae</taxon>
        <taxon>asterids</taxon>
        <taxon>campanulids</taxon>
        <taxon>Asterales</taxon>
        <taxon>Asteraceae</taxon>
        <taxon>Asteroideae</taxon>
        <taxon>Anthemideae</taxon>
        <taxon>Anthemidinae</taxon>
        <taxon>Tanacetum</taxon>
    </lineage>
</organism>
<accession>A0A699U1K6</accession>
<name>A0A699U1K6_TANCI</name>
<dbReference type="AlphaFoldDB" id="A0A699U1K6"/>
<gene>
    <name evidence="1" type="ORF">Tci_887912</name>
</gene>
<evidence type="ECO:0000313" key="1">
    <source>
        <dbReference type="EMBL" id="GFD15943.1"/>
    </source>
</evidence>